<dbReference type="PANTHER" id="PTHR15462">
    <property type="entry name" value="SERINE PROTEASE"/>
    <property type="match status" value="1"/>
</dbReference>
<gene>
    <name evidence="3" type="ORF">F4556_002478</name>
</gene>
<keyword evidence="4" id="KW-1185">Reference proteome</keyword>
<name>A0A7W7SBS1_9ACTN</name>
<dbReference type="GO" id="GO:0006508">
    <property type="term" value="P:proteolysis"/>
    <property type="evidence" value="ECO:0007669"/>
    <property type="project" value="InterPro"/>
</dbReference>
<accession>A0A7W7SBS1</accession>
<dbReference type="PROSITE" id="PS00134">
    <property type="entry name" value="TRYPSIN_HIS"/>
    <property type="match status" value="1"/>
</dbReference>
<reference evidence="3 4" key="1">
    <citation type="submission" date="2020-08" db="EMBL/GenBank/DDBJ databases">
        <title>Sequencing the genomes of 1000 actinobacteria strains.</title>
        <authorList>
            <person name="Klenk H.-P."/>
        </authorList>
    </citation>
    <scope>NUCLEOTIDE SEQUENCE [LARGE SCALE GENOMIC DNA]</scope>
    <source>
        <strain evidence="3 4">DSM 44786</strain>
    </source>
</reference>
<feature type="signal peptide" evidence="2">
    <location>
        <begin position="1"/>
        <end position="23"/>
    </location>
</feature>
<sequence length="242" mass="24754">MTTWHRILLGALLSILVAITPAAARTAPPPTGLGTTATAPVTEESARVGALFSGGDHFCSASVVDSPGGTLLLTAAHCLSSADGVTFVPGYRNGASPYGSWKVTAVHTTEAWQDDRDQDEDYALLETAPDAAGRTVQSVVGGTPIAYDASLTATARLYGYPSRTDAPLLCTNATTAQSPTQRRIDCPGYPGGTSGGPFIDTTTGSLIGVIGGFEEGGDTEDISYAAHLDDTLAALFADVTTG</sequence>
<dbReference type="Proteomes" id="UP000573327">
    <property type="component" value="Unassembled WGS sequence"/>
</dbReference>
<dbReference type="SUPFAM" id="SSF50494">
    <property type="entry name" value="Trypsin-like serine proteases"/>
    <property type="match status" value="1"/>
</dbReference>
<dbReference type="InterPro" id="IPR009003">
    <property type="entry name" value="Peptidase_S1_PA"/>
</dbReference>
<dbReference type="EMBL" id="JACHJR010000001">
    <property type="protein sequence ID" value="MBB4946943.1"/>
    <property type="molecule type" value="Genomic_DNA"/>
</dbReference>
<dbReference type="AlphaFoldDB" id="A0A7W7SBS1"/>
<organism evidence="3 4">
    <name type="scientific">Kitasatospora gansuensis</name>
    <dbReference type="NCBI Taxonomy" id="258050"/>
    <lineage>
        <taxon>Bacteria</taxon>
        <taxon>Bacillati</taxon>
        <taxon>Actinomycetota</taxon>
        <taxon>Actinomycetes</taxon>
        <taxon>Kitasatosporales</taxon>
        <taxon>Streptomycetaceae</taxon>
        <taxon>Kitasatospora</taxon>
    </lineage>
</organism>
<proteinExistence type="predicted"/>
<dbReference type="InterPro" id="IPR018114">
    <property type="entry name" value="TRYPSIN_HIS"/>
</dbReference>
<dbReference type="PANTHER" id="PTHR15462:SF19">
    <property type="entry name" value="PEPTIDASE S1 DOMAIN-CONTAINING PROTEIN"/>
    <property type="match status" value="1"/>
</dbReference>
<dbReference type="InterPro" id="IPR050966">
    <property type="entry name" value="Glutamyl_endopeptidase"/>
</dbReference>
<evidence type="ECO:0000256" key="2">
    <source>
        <dbReference type="SAM" id="SignalP"/>
    </source>
</evidence>
<evidence type="ECO:0000256" key="1">
    <source>
        <dbReference type="ARBA" id="ARBA00022729"/>
    </source>
</evidence>
<evidence type="ECO:0000313" key="3">
    <source>
        <dbReference type="EMBL" id="MBB4946943.1"/>
    </source>
</evidence>
<dbReference type="GO" id="GO:0004252">
    <property type="term" value="F:serine-type endopeptidase activity"/>
    <property type="evidence" value="ECO:0007669"/>
    <property type="project" value="InterPro"/>
</dbReference>
<feature type="chain" id="PRO_5038819483" evidence="2">
    <location>
        <begin position="24"/>
        <end position="242"/>
    </location>
</feature>
<keyword evidence="1 2" id="KW-0732">Signal</keyword>
<protein>
    <submittedName>
        <fullName evidence="3">V8-like Glu-specific endopeptidase</fullName>
    </submittedName>
</protein>
<dbReference type="RefSeq" id="WP_184914301.1">
    <property type="nucleotide sequence ID" value="NZ_JACHJR010000001.1"/>
</dbReference>
<comment type="caution">
    <text evidence="3">The sequence shown here is derived from an EMBL/GenBank/DDBJ whole genome shotgun (WGS) entry which is preliminary data.</text>
</comment>
<dbReference type="InterPro" id="IPR043504">
    <property type="entry name" value="Peptidase_S1_PA_chymotrypsin"/>
</dbReference>
<dbReference type="Gene3D" id="2.40.10.10">
    <property type="entry name" value="Trypsin-like serine proteases"/>
    <property type="match status" value="2"/>
</dbReference>
<dbReference type="Pfam" id="PF13365">
    <property type="entry name" value="Trypsin_2"/>
    <property type="match status" value="1"/>
</dbReference>
<evidence type="ECO:0000313" key="4">
    <source>
        <dbReference type="Proteomes" id="UP000573327"/>
    </source>
</evidence>